<dbReference type="SMART" id="SM01058">
    <property type="entry name" value="CarD_TRCF"/>
    <property type="match status" value="1"/>
</dbReference>
<dbReference type="InterPro" id="IPR042215">
    <property type="entry name" value="CarD-like_C"/>
</dbReference>
<comment type="caution">
    <text evidence="2">The sequence shown here is derived from an EMBL/GenBank/DDBJ whole genome shotgun (WGS) entry which is preliminary data.</text>
</comment>
<dbReference type="InterPro" id="IPR003711">
    <property type="entry name" value="CarD-like/TRCF_RID"/>
</dbReference>
<name>A0A4R1R6W1_9FIRM</name>
<dbReference type="AlphaFoldDB" id="A0A4R1R6W1"/>
<dbReference type="Gene3D" id="1.20.58.1290">
    <property type="entry name" value="CarD-like, C-terminal domain"/>
    <property type="match status" value="1"/>
</dbReference>
<dbReference type="SUPFAM" id="SSF141259">
    <property type="entry name" value="CarD-like"/>
    <property type="match status" value="1"/>
</dbReference>
<dbReference type="Pfam" id="PF02559">
    <property type="entry name" value="CarD_TRCF_RID"/>
    <property type="match status" value="1"/>
</dbReference>
<dbReference type="InterPro" id="IPR036101">
    <property type="entry name" value="CarD-like/TRCF_RID_sf"/>
</dbReference>
<gene>
    <name evidence="2" type="ORF">EDD77_10216</name>
</gene>
<evidence type="ECO:0000313" key="2">
    <source>
        <dbReference type="EMBL" id="TCL61278.1"/>
    </source>
</evidence>
<accession>A0A4R1R6W1</accession>
<dbReference type="RefSeq" id="WP_058966072.1">
    <property type="nucleotide sequence ID" value="NZ_CABKVM010000019.1"/>
</dbReference>
<evidence type="ECO:0000313" key="3">
    <source>
        <dbReference type="Proteomes" id="UP000295184"/>
    </source>
</evidence>
<evidence type="ECO:0000259" key="1">
    <source>
        <dbReference type="SMART" id="SM01058"/>
    </source>
</evidence>
<feature type="domain" description="CarD-like/TRCF RNAP-interacting" evidence="1">
    <location>
        <begin position="1"/>
        <end position="106"/>
    </location>
</feature>
<dbReference type="EMBL" id="SLUM01000002">
    <property type="protein sequence ID" value="TCL61278.1"/>
    <property type="molecule type" value="Genomic_DNA"/>
</dbReference>
<protein>
    <submittedName>
        <fullName evidence="2">CarD family transcriptional regulator</fullName>
    </submittedName>
</protein>
<sequence length="168" mass="19326">MYQIGQYIVYGSTGVCRVEGLVEKPPLGLYYVLKPLYESGTIYTPAEHPKVFMRPVISREDAEALIDQIPGIVVQPDRTKNLQELREHYRTATCSHNCADLIRLTMSIYAKKKEQEQMGRRFGQVDERFMKQAESILFGEFAVALGIPREEVHDYISRRVECLRAVQV</sequence>
<dbReference type="OrthoDB" id="9786074at2"/>
<dbReference type="Proteomes" id="UP000295184">
    <property type="component" value="Unassembled WGS sequence"/>
</dbReference>
<reference evidence="2 3" key="1">
    <citation type="submission" date="2019-03" db="EMBL/GenBank/DDBJ databases">
        <title>Genomic Encyclopedia of Type Strains, Phase IV (KMG-IV): sequencing the most valuable type-strain genomes for metagenomic binning, comparative biology and taxonomic classification.</title>
        <authorList>
            <person name="Goeker M."/>
        </authorList>
    </citation>
    <scope>NUCLEOTIDE SEQUENCE [LARGE SCALE GENOMIC DNA]</scope>
    <source>
        <strain evidence="2 3">DSM 100451</strain>
    </source>
</reference>
<organism evidence="2 3">
    <name type="scientific">Allofournierella massiliensis</name>
    <dbReference type="NCBI Taxonomy" id="1650663"/>
    <lineage>
        <taxon>Bacteria</taxon>
        <taxon>Bacillati</taxon>
        <taxon>Bacillota</taxon>
        <taxon>Clostridia</taxon>
        <taxon>Eubacteriales</taxon>
        <taxon>Oscillospiraceae</taxon>
        <taxon>Allofournierella</taxon>
    </lineage>
</organism>
<dbReference type="STRING" id="1650663.GCA_001486665_02850"/>
<proteinExistence type="predicted"/>
<dbReference type="Gene3D" id="2.40.10.170">
    <property type="match status" value="1"/>
</dbReference>